<dbReference type="InterPro" id="IPR001647">
    <property type="entry name" value="HTH_TetR"/>
</dbReference>
<dbReference type="PANTHER" id="PTHR30055:SF151">
    <property type="entry name" value="TRANSCRIPTIONAL REGULATORY PROTEIN"/>
    <property type="match status" value="1"/>
</dbReference>
<dbReference type="SUPFAM" id="SSF46689">
    <property type="entry name" value="Homeodomain-like"/>
    <property type="match status" value="1"/>
</dbReference>
<dbReference type="Pfam" id="PF02909">
    <property type="entry name" value="TetR_C_1"/>
    <property type="match status" value="1"/>
</dbReference>
<dbReference type="PRINTS" id="PR00455">
    <property type="entry name" value="HTHTETR"/>
</dbReference>
<evidence type="ECO:0000256" key="2">
    <source>
        <dbReference type="ARBA" id="ARBA00023125"/>
    </source>
</evidence>
<dbReference type="RefSeq" id="WP_354641229.1">
    <property type="nucleotide sequence ID" value="NZ_CP159872.1"/>
</dbReference>
<evidence type="ECO:0000313" key="6">
    <source>
        <dbReference type="EMBL" id="XCM80290.1"/>
    </source>
</evidence>
<dbReference type="EMBL" id="CP159872">
    <property type="protein sequence ID" value="XCM80290.1"/>
    <property type="molecule type" value="Genomic_DNA"/>
</dbReference>
<dbReference type="GO" id="GO:0003700">
    <property type="term" value="F:DNA-binding transcription factor activity"/>
    <property type="evidence" value="ECO:0007669"/>
    <property type="project" value="TreeGrafter"/>
</dbReference>
<dbReference type="Pfam" id="PF00440">
    <property type="entry name" value="TetR_N"/>
    <property type="match status" value="1"/>
</dbReference>
<feature type="DNA-binding region" description="H-T-H motif" evidence="4">
    <location>
        <begin position="25"/>
        <end position="44"/>
    </location>
</feature>
<dbReference type="PROSITE" id="PS50977">
    <property type="entry name" value="HTH_TETR_2"/>
    <property type="match status" value="1"/>
</dbReference>
<keyword evidence="3" id="KW-0804">Transcription</keyword>
<feature type="domain" description="HTH tetR-type" evidence="5">
    <location>
        <begin position="2"/>
        <end position="62"/>
    </location>
</feature>
<dbReference type="InterPro" id="IPR036271">
    <property type="entry name" value="Tet_transcr_reg_TetR-rel_C_sf"/>
</dbReference>
<organism evidence="6">
    <name type="scientific">Kitasatospora camelliae</name>
    <dbReference type="NCBI Taxonomy" id="3156397"/>
    <lineage>
        <taxon>Bacteria</taxon>
        <taxon>Bacillati</taxon>
        <taxon>Actinomycetota</taxon>
        <taxon>Actinomycetes</taxon>
        <taxon>Kitasatosporales</taxon>
        <taxon>Streptomycetaceae</taxon>
        <taxon>Kitasatospora</taxon>
    </lineage>
</organism>
<evidence type="ECO:0000256" key="1">
    <source>
        <dbReference type="ARBA" id="ARBA00023015"/>
    </source>
</evidence>
<accession>A0AAU8JYW2</accession>
<dbReference type="InterPro" id="IPR009057">
    <property type="entry name" value="Homeodomain-like_sf"/>
</dbReference>
<dbReference type="Gene3D" id="1.10.10.60">
    <property type="entry name" value="Homeodomain-like"/>
    <property type="match status" value="1"/>
</dbReference>
<keyword evidence="2 4" id="KW-0238">DNA-binding</keyword>
<evidence type="ECO:0000256" key="3">
    <source>
        <dbReference type="ARBA" id="ARBA00023163"/>
    </source>
</evidence>
<dbReference type="InterPro" id="IPR004111">
    <property type="entry name" value="Repressor_TetR_C"/>
</dbReference>
<reference evidence="6" key="1">
    <citation type="submission" date="2024-06" db="EMBL/GenBank/DDBJ databases">
        <title>The genome sequences of Kitasatospora sp. strain HUAS MG31.</title>
        <authorList>
            <person name="Mo P."/>
        </authorList>
    </citation>
    <scope>NUCLEOTIDE SEQUENCE</scope>
    <source>
        <strain evidence="6">HUAS MG31</strain>
    </source>
</reference>
<dbReference type="SUPFAM" id="SSF48498">
    <property type="entry name" value="Tetracyclin repressor-like, C-terminal domain"/>
    <property type="match status" value="1"/>
</dbReference>
<evidence type="ECO:0000256" key="4">
    <source>
        <dbReference type="PROSITE-ProRule" id="PRU00335"/>
    </source>
</evidence>
<protein>
    <submittedName>
        <fullName evidence="6">TetR/AcrR family transcriptional regulator</fullName>
    </submittedName>
</protein>
<gene>
    <name evidence="6" type="ORF">ABWK59_15845</name>
</gene>
<dbReference type="GO" id="GO:0045892">
    <property type="term" value="P:negative regulation of DNA-templated transcription"/>
    <property type="evidence" value="ECO:0007669"/>
    <property type="project" value="InterPro"/>
</dbReference>
<dbReference type="InterPro" id="IPR050109">
    <property type="entry name" value="HTH-type_TetR-like_transc_reg"/>
</dbReference>
<dbReference type="KEGG" id="kcm:ABWK59_15845"/>
<dbReference type="Gene3D" id="1.10.357.10">
    <property type="entry name" value="Tetracycline Repressor, domain 2"/>
    <property type="match status" value="1"/>
</dbReference>
<dbReference type="AlphaFoldDB" id="A0AAU8JYW2"/>
<name>A0AAU8JYW2_9ACTN</name>
<evidence type="ECO:0000259" key="5">
    <source>
        <dbReference type="PROSITE" id="PS50977"/>
    </source>
</evidence>
<sequence length="224" mass="23619">MPTRRTDVIDAAMNLLDEAGLDELSTRRLAERLGVRVGALYWHLKDKDELLAELADRIVGECLAAADGERGNGAAAVEGGDRTESGIERLAATARALRRAMLGHRDGARLVAGHAVPGPNSLLLADRMIRTAREAGVPLPLAAYATDTLISYVTGFVLQEQRIADRTAREPEPGPAPALDPARLAGLPDLAEMLADGPPDDETAFTAGLGLITAGLRRTTSAGE</sequence>
<keyword evidence="1" id="KW-0805">Transcription regulation</keyword>
<proteinExistence type="predicted"/>
<dbReference type="PANTHER" id="PTHR30055">
    <property type="entry name" value="HTH-TYPE TRANSCRIPTIONAL REGULATOR RUTR"/>
    <property type="match status" value="1"/>
</dbReference>
<dbReference type="GO" id="GO:0000976">
    <property type="term" value="F:transcription cis-regulatory region binding"/>
    <property type="evidence" value="ECO:0007669"/>
    <property type="project" value="TreeGrafter"/>
</dbReference>